<dbReference type="KEGG" id="lol:LACOL_0668"/>
<proteinExistence type="predicted"/>
<dbReference type="STRING" id="1423778.FC70_GL000627"/>
<evidence type="ECO:0000256" key="1">
    <source>
        <dbReference type="SAM" id="Phobius"/>
    </source>
</evidence>
<feature type="transmembrane region" description="Helical" evidence="1">
    <location>
        <begin position="5"/>
        <end position="26"/>
    </location>
</feature>
<gene>
    <name evidence="2" type="ORF">FC70_GL000627</name>
</gene>
<comment type="caution">
    <text evidence="2">The sequence shown here is derived from an EMBL/GenBank/DDBJ whole genome shotgun (WGS) entry which is preliminary data.</text>
</comment>
<accession>A0A0R1RS77</accession>
<dbReference type="RefSeq" id="WP_057889600.1">
    <property type="nucleotide sequence ID" value="NZ_AZFE01000030.1"/>
</dbReference>
<evidence type="ECO:0000313" key="3">
    <source>
        <dbReference type="Proteomes" id="UP000051697"/>
    </source>
</evidence>
<evidence type="ECO:0000313" key="2">
    <source>
        <dbReference type="EMBL" id="KRL56040.1"/>
    </source>
</evidence>
<dbReference type="Proteomes" id="UP000051697">
    <property type="component" value="Unassembled WGS sequence"/>
</dbReference>
<organism evidence="2 3">
    <name type="scientific">Paucilactobacillus oligofermentans DSM 15707 = LMG 22743</name>
    <dbReference type="NCBI Taxonomy" id="1423778"/>
    <lineage>
        <taxon>Bacteria</taxon>
        <taxon>Bacillati</taxon>
        <taxon>Bacillota</taxon>
        <taxon>Bacilli</taxon>
        <taxon>Lactobacillales</taxon>
        <taxon>Lactobacillaceae</taxon>
        <taxon>Paucilactobacillus</taxon>
    </lineage>
</organism>
<reference evidence="2 3" key="1">
    <citation type="journal article" date="2015" name="Genome Announc.">
        <title>Expanding the biotechnology potential of lactobacilli through comparative genomics of 213 strains and associated genera.</title>
        <authorList>
            <person name="Sun Z."/>
            <person name="Harris H.M."/>
            <person name="McCann A."/>
            <person name="Guo C."/>
            <person name="Argimon S."/>
            <person name="Zhang W."/>
            <person name="Yang X."/>
            <person name="Jeffery I.B."/>
            <person name="Cooney J.C."/>
            <person name="Kagawa T.F."/>
            <person name="Liu W."/>
            <person name="Song Y."/>
            <person name="Salvetti E."/>
            <person name="Wrobel A."/>
            <person name="Rasinkangas P."/>
            <person name="Parkhill J."/>
            <person name="Rea M.C."/>
            <person name="O'Sullivan O."/>
            <person name="Ritari J."/>
            <person name="Douillard F.P."/>
            <person name="Paul Ross R."/>
            <person name="Yang R."/>
            <person name="Briner A.E."/>
            <person name="Felis G.E."/>
            <person name="de Vos W.M."/>
            <person name="Barrangou R."/>
            <person name="Klaenhammer T.R."/>
            <person name="Caufield P.W."/>
            <person name="Cui Y."/>
            <person name="Zhang H."/>
            <person name="O'Toole P.W."/>
        </authorList>
    </citation>
    <scope>NUCLEOTIDE SEQUENCE [LARGE SCALE GENOMIC DNA]</scope>
    <source>
        <strain evidence="2 3">DSM 15707</strain>
    </source>
</reference>
<keyword evidence="1" id="KW-1133">Transmembrane helix</keyword>
<keyword evidence="3" id="KW-1185">Reference proteome</keyword>
<feature type="transmembrane region" description="Helical" evidence="1">
    <location>
        <begin position="32"/>
        <end position="54"/>
    </location>
</feature>
<keyword evidence="1" id="KW-0812">Transmembrane</keyword>
<dbReference type="EMBL" id="AZFE01000030">
    <property type="protein sequence ID" value="KRL56040.1"/>
    <property type="molecule type" value="Genomic_DNA"/>
</dbReference>
<sequence length="71" mass="8192">MKKEIIYPIILIPAVMFIIIGVLTYLNVFSGIWLIVVWIIGFLIASVVITYIVAQEKLRALNEEDKKRNDE</sequence>
<protein>
    <submittedName>
        <fullName evidence="2">Uncharacterized protein</fullName>
    </submittedName>
</protein>
<dbReference type="PATRIC" id="fig|1423778.4.peg.655"/>
<dbReference type="AlphaFoldDB" id="A0A0R1RS77"/>
<keyword evidence="1" id="KW-0472">Membrane</keyword>
<name>A0A0R1RS77_9LACO</name>
<dbReference type="OrthoDB" id="9971869at2"/>